<comment type="caution">
    <text evidence="1">The sequence shown here is derived from an EMBL/GenBank/DDBJ whole genome shotgun (WGS) entry which is preliminary data.</text>
</comment>
<organism evidence="1 2">
    <name type="scientific">Punica granatum</name>
    <name type="common">Pomegranate</name>
    <dbReference type="NCBI Taxonomy" id="22663"/>
    <lineage>
        <taxon>Eukaryota</taxon>
        <taxon>Viridiplantae</taxon>
        <taxon>Streptophyta</taxon>
        <taxon>Embryophyta</taxon>
        <taxon>Tracheophyta</taxon>
        <taxon>Spermatophyta</taxon>
        <taxon>Magnoliopsida</taxon>
        <taxon>eudicotyledons</taxon>
        <taxon>Gunneridae</taxon>
        <taxon>Pentapetalae</taxon>
        <taxon>rosids</taxon>
        <taxon>malvids</taxon>
        <taxon>Myrtales</taxon>
        <taxon>Lythraceae</taxon>
        <taxon>Punica</taxon>
    </lineage>
</organism>
<protein>
    <recommendedName>
        <fullName evidence="3">Reverse transcriptase domain-containing protein</fullName>
    </recommendedName>
</protein>
<sequence length="99" mass="11596">MLRQVNSTILTLVPKKLNADYMRDFRPISWCNLIYKVRFSDSSHSRVFLDLQDASTSKPIILTLVPKKLNADYMRDFRPISWCNLIYKVITEVLAKRSS</sequence>
<reference evidence="2" key="1">
    <citation type="journal article" date="2017" name="Plant J.">
        <title>The pomegranate (Punica granatum L.) genome and the genomics of punicalagin biosynthesis.</title>
        <authorList>
            <person name="Qin G."/>
            <person name="Xu C."/>
            <person name="Ming R."/>
            <person name="Tang H."/>
            <person name="Guyot R."/>
            <person name="Kramer E.M."/>
            <person name="Hu Y."/>
            <person name="Yi X."/>
            <person name="Qi Y."/>
            <person name="Xu X."/>
            <person name="Gao Z."/>
            <person name="Pan H."/>
            <person name="Jian J."/>
            <person name="Tian Y."/>
            <person name="Yue Z."/>
            <person name="Xu Y."/>
        </authorList>
    </citation>
    <scope>NUCLEOTIDE SEQUENCE [LARGE SCALE GENOMIC DNA]</scope>
    <source>
        <strain evidence="2">cv. Dabenzi</strain>
    </source>
</reference>
<proteinExistence type="predicted"/>
<evidence type="ECO:0000313" key="1">
    <source>
        <dbReference type="EMBL" id="OWM84076.1"/>
    </source>
</evidence>
<accession>A0A218XH68</accession>
<dbReference type="Proteomes" id="UP000197138">
    <property type="component" value="Unassembled WGS sequence"/>
</dbReference>
<name>A0A218XH68_PUNGR</name>
<evidence type="ECO:0000313" key="2">
    <source>
        <dbReference type="Proteomes" id="UP000197138"/>
    </source>
</evidence>
<evidence type="ECO:0008006" key="3">
    <source>
        <dbReference type="Google" id="ProtNLM"/>
    </source>
</evidence>
<gene>
    <name evidence="1" type="ORF">CDL15_Pgr009323</name>
</gene>
<dbReference type="EMBL" id="MTKT01001802">
    <property type="protein sequence ID" value="OWM84076.1"/>
    <property type="molecule type" value="Genomic_DNA"/>
</dbReference>
<dbReference type="AlphaFoldDB" id="A0A218XH68"/>